<name>A0AAD7XHA4_9STRA</name>
<dbReference type="Pfam" id="PF16278">
    <property type="entry name" value="zf-C2HE"/>
    <property type="match status" value="1"/>
</dbReference>
<dbReference type="GO" id="GO:0033699">
    <property type="term" value="F:DNA 5'-adenosine monophosphate hydrolase activity"/>
    <property type="evidence" value="ECO:0007669"/>
    <property type="project" value="TreeGrafter"/>
</dbReference>
<evidence type="ECO:0000313" key="4">
    <source>
        <dbReference type="Proteomes" id="UP001230188"/>
    </source>
</evidence>
<dbReference type="Gene3D" id="3.30.428.10">
    <property type="entry name" value="HIT-like"/>
    <property type="match status" value="1"/>
</dbReference>
<keyword evidence="4" id="KW-1185">Reference proteome</keyword>
<feature type="domain" description="Aprataxin C2HE/C2H2/C2HC zinc finger" evidence="2">
    <location>
        <begin position="147"/>
        <end position="207"/>
    </location>
</feature>
<dbReference type="Proteomes" id="UP001230188">
    <property type="component" value="Unassembled WGS sequence"/>
</dbReference>
<reference evidence="3" key="1">
    <citation type="submission" date="2023-01" db="EMBL/GenBank/DDBJ databases">
        <title>Metagenome sequencing of chrysophaentin producing Chrysophaeum taylorii.</title>
        <authorList>
            <person name="Davison J."/>
            <person name="Bewley C."/>
        </authorList>
    </citation>
    <scope>NUCLEOTIDE SEQUENCE</scope>
    <source>
        <strain evidence="3">NIES-1699</strain>
    </source>
</reference>
<feature type="region of interest" description="Disordered" evidence="1">
    <location>
        <begin position="1"/>
        <end position="39"/>
    </location>
</feature>
<accession>A0AAD7XHA4</accession>
<dbReference type="GO" id="GO:0030983">
    <property type="term" value="F:mismatched DNA binding"/>
    <property type="evidence" value="ECO:0007669"/>
    <property type="project" value="TreeGrafter"/>
</dbReference>
<dbReference type="AlphaFoldDB" id="A0AAD7XHA4"/>
<evidence type="ECO:0000259" key="2">
    <source>
        <dbReference type="Pfam" id="PF16278"/>
    </source>
</evidence>
<dbReference type="GO" id="GO:0000012">
    <property type="term" value="P:single strand break repair"/>
    <property type="evidence" value="ECO:0007669"/>
    <property type="project" value="TreeGrafter"/>
</dbReference>
<dbReference type="Pfam" id="PF11969">
    <property type="entry name" value="DcpS_C"/>
    <property type="match status" value="1"/>
</dbReference>
<dbReference type="GO" id="GO:0003697">
    <property type="term" value="F:single-stranded DNA binding"/>
    <property type="evidence" value="ECO:0007669"/>
    <property type="project" value="TreeGrafter"/>
</dbReference>
<dbReference type="SUPFAM" id="SSF54197">
    <property type="entry name" value="HIT-like"/>
    <property type="match status" value="1"/>
</dbReference>
<sequence length="211" mass="23824">MAEPAAKRAKKLDFPAYAPPAGKPTRTSNLREALRDPPATSTYASDEVVRFIYDGYPKARVHLLALAPPGSPLRDVKSVKDLRPKHLEALRAFHARCEECARSLPEESVRIGYHAEPSMNWLHCHVISTDFDSTCLKTKQHWNSFMTDFFVPADEVERLLETDDDAFGTALRTDLAARAKHEKDDLRCHRCLKPQKNMPALKAHILACTTY</sequence>
<dbReference type="PANTHER" id="PTHR12486">
    <property type="entry name" value="APRATAXIN-RELATED"/>
    <property type="match status" value="1"/>
</dbReference>
<dbReference type="GO" id="GO:0005634">
    <property type="term" value="C:nucleus"/>
    <property type="evidence" value="ECO:0007669"/>
    <property type="project" value="TreeGrafter"/>
</dbReference>
<dbReference type="GO" id="GO:0003725">
    <property type="term" value="F:double-stranded RNA binding"/>
    <property type="evidence" value="ECO:0007669"/>
    <property type="project" value="TreeGrafter"/>
</dbReference>
<comment type="caution">
    <text evidence="3">The sequence shown here is derived from an EMBL/GenBank/DDBJ whole genome shotgun (WGS) entry which is preliminary data.</text>
</comment>
<protein>
    <recommendedName>
        <fullName evidence="2">Aprataxin C2HE/C2H2/C2HC zinc finger domain-containing protein</fullName>
    </recommendedName>
</protein>
<gene>
    <name evidence="3" type="ORF">CTAYLR_005344</name>
</gene>
<dbReference type="GO" id="GO:1990165">
    <property type="term" value="F:single-strand break-containing DNA binding"/>
    <property type="evidence" value="ECO:0007669"/>
    <property type="project" value="TreeGrafter"/>
</dbReference>
<dbReference type="InterPro" id="IPR036265">
    <property type="entry name" value="HIT-like_sf"/>
</dbReference>
<dbReference type="EMBL" id="JAQMWT010000572">
    <property type="protein sequence ID" value="KAJ8599323.1"/>
    <property type="molecule type" value="Genomic_DNA"/>
</dbReference>
<evidence type="ECO:0000313" key="3">
    <source>
        <dbReference type="EMBL" id="KAJ8599323.1"/>
    </source>
</evidence>
<dbReference type="PANTHER" id="PTHR12486:SF4">
    <property type="entry name" value="APRATAXIN"/>
    <property type="match status" value="1"/>
</dbReference>
<evidence type="ECO:0000256" key="1">
    <source>
        <dbReference type="SAM" id="MobiDB-lite"/>
    </source>
</evidence>
<proteinExistence type="predicted"/>
<organism evidence="3 4">
    <name type="scientific">Chrysophaeum taylorii</name>
    <dbReference type="NCBI Taxonomy" id="2483200"/>
    <lineage>
        <taxon>Eukaryota</taxon>
        <taxon>Sar</taxon>
        <taxon>Stramenopiles</taxon>
        <taxon>Ochrophyta</taxon>
        <taxon>Pelagophyceae</taxon>
        <taxon>Pelagomonadales</taxon>
        <taxon>Pelagomonadaceae</taxon>
        <taxon>Chrysophaeum</taxon>
    </lineage>
</organism>
<dbReference type="InterPro" id="IPR032566">
    <property type="entry name" value="Znf-C2HE"/>
</dbReference>